<name>A0A926EI82_9FIRM</name>
<dbReference type="AlphaFoldDB" id="A0A926EI82"/>
<sequence>MKKVRFYLDKDEEQVWIQEMANKGWALKSFCLGVYTFEPCEAGEYIYQIDLLDNWNGDKRNFADFMSEMDVEVVSQWYRWVFLRKRAENGPFEMYTDIESKIEQYKRIKGFLTAGLVIELICFLQELNVAIKLREFEIWAATALIGMLVLGLLRVVWKCQWKIKQLKQEG</sequence>
<keyword evidence="1" id="KW-0472">Membrane</keyword>
<reference evidence="2" key="1">
    <citation type="submission" date="2020-08" db="EMBL/GenBank/DDBJ databases">
        <title>Genome public.</title>
        <authorList>
            <person name="Liu C."/>
            <person name="Sun Q."/>
        </authorList>
    </citation>
    <scope>NUCLEOTIDE SEQUENCE</scope>
    <source>
        <strain evidence="2">NSJ-12</strain>
    </source>
</reference>
<evidence type="ECO:0000256" key="1">
    <source>
        <dbReference type="SAM" id="Phobius"/>
    </source>
</evidence>
<organism evidence="2 3">
    <name type="scientific">Zhenhengia yiwuensis</name>
    <dbReference type="NCBI Taxonomy" id="2763666"/>
    <lineage>
        <taxon>Bacteria</taxon>
        <taxon>Bacillati</taxon>
        <taxon>Bacillota</taxon>
        <taxon>Clostridia</taxon>
        <taxon>Lachnospirales</taxon>
        <taxon>Lachnospiraceae</taxon>
        <taxon>Zhenhengia</taxon>
    </lineage>
</organism>
<keyword evidence="3" id="KW-1185">Reference proteome</keyword>
<feature type="transmembrane region" description="Helical" evidence="1">
    <location>
        <begin position="137"/>
        <end position="157"/>
    </location>
</feature>
<evidence type="ECO:0000313" key="2">
    <source>
        <dbReference type="EMBL" id="MBC8578892.1"/>
    </source>
</evidence>
<keyword evidence="1" id="KW-0812">Transmembrane</keyword>
<comment type="caution">
    <text evidence="2">The sequence shown here is derived from an EMBL/GenBank/DDBJ whole genome shotgun (WGS) entry which is preliminary data.</text>
</comment>
<proteinExistence type="predicted"/>
<dbReference type="Pfam" id="PF11193">
    <property type="entry name" value="DUF2812"/>
    <property type="match status" value="1"/>
</dbReference>
<dbReference type="RefSeq" id="WP_249332029.1">
    <property type="nucleotide sequence ID" value="NZ_JACRSY010000006.1"/>
</dbReference>
<dbReference type="InterPro" id="IPR021359">
    <property type="entry name" value="DUF2812"/>
</dbReference>
<accession>A0A926EI82</accession>
<feature type="transmembrane region" description="Helical" evidence="1">
    <location>
        <begin position="111"/>
        <end position="131"/>
    </location>
</feature>
<keyword evidence="1" id="KW-1133">Transmembrane helix</keyword>
<gene>
    <name evidence="2" type="ORF">H8718_05015</name>
</gene>
<evidence type="ECO:0000313" key="3">
    <source>
        <dbReference type="Proteomes" id="UP000655830"/>
    </source>
</evidence>
<protein>
    <submittedName>
        <fullName evidence="2">DUF2812 domain-containing protein</fullName>
    </submittedName>
</protein>
<dbReference type="EMBL" id="JACRSY010000006">
    <property type="protein sequence ID" value="MBC8578892.1"/>
    <property type="molecule type" value="Genomic_DNA"/>
</dbReference>
<dbReference type="Proteomes" id="UP000655830">
    <property type="component" value="Unassembled WGS sequence"/>
</dbReference>